<comment type="caution">
    <text evidence="1">The sequence shown here is derived from an EMBL/GenBank/DDBJ whole genome shotgun (WGS) entry which is preliminary data.</text>
</comment>
<dbReference type="Proteomes" id="UP000326903">
    <property type="component" value="Unassembled WGS sequence"/>
</dbReference>
<evidence type="ECO:0000313" key="1">
    <source>
        <dbReference type="EMBL" id="KAA9035699.1"/>
    </source>
</evidence>
<gene>
    <name evidence="1" type="ORF">FW778_20970</name>
</gene>
<protein>
    <submittedName>
        <fullName evidence="1">Uncharacterized protein</fullName>
    </submittedName>
</protein>
<proteinExistence type="predicted"/>
<accession>A0A5J5ICK1</accession>
<dbReference type="EMBL" id="VYQF01000011">
    <property type="protein sequence ID" value="KAA9035699.1"/>
    <property type="molecule type" value="Genomic_DNA"/>
</dbReference>
<sequence>MKFIAANRKTFRLPENKISSARNRCQTCHPPGWFKYKELGRWSGNPNGGSHEWMMWACGKAGKNCEKGKGFKSFCSFLFQKKNNKHFLPY</sequence>
<name>A0A5J5ICK1_9BACT</name>
<dbReference type="AlphaFoldDB" id="A0A5J5ICK1"/>
<organism evidence="1 2">
    <name type="scientific">Ginsengibacter hankyongi</name>
    <dbReference type="NCBI Taxonomy" id="2607284"/>
    <lineage>
        <taxon>Bacteria</taxon>
        <taxon>Pseudomonadati</taxon>
        <taxon>Bacteroidota</taxon>
        <taxon>Chitinophagia</taxon>
        <taxon>Chitinophagales</taxon>
        <taxon>Chitinophagaceae</taxon>
        <taxon>Ginsengibacter</taxon>
    </lineage>
</organism>
<reference evidence="1 2" key="1">
    <citation type="submission" date="2019-09" db="EMBL/GenBank/DDBJ databases">
        <title>Draft genome sequence of Ginsengibacter sp. BR5-29.</title>
        <authorList>
            <person name="Im W.-T."/>
        </authorList>
    </citation>
    <scope>NUCLEOTIDE SEQUENCE [LARGE SCALE GENOMIC DNA]</scope>
    <source>
        <strain evidence="1 2">BR5-29</strain>
    </source>
</reference>
<evidence type="ECO:0000313" key="2">
    <source>
        <dbReference type="Proteomes" id="UP000326903"/>
    </source>
</evidence>
<keyword evidence="2" id="KW-1185">Reference proteome</keyword>
<dbReference type="RefSeq" id="WP_150416855.1">
    <property type="nucleotide sequence ID" value="NZ_VYQF01000011.1"/>
</dbReference>